<dbReference type="GO" id="GO:0032502">
    <property type="term" value="P:developmental process"/>
    <property type="evidence" value="ECO:0007669"/>
    <property type="project" value="TreeGrafter"/>
</dbReference>
<dbReference type="InterPro" id="IPR036638">
    <property type="entry name" value="HLH_DNA-bd_sf"/>
</dbReference>
<feature type="region of interest" description="Disordered" evidence="1">
    <location>
        <begin position="58"/>
        <end position="105"/>
    </location>
</feature>
<dbReference type="GO" id="GO:0046983">
    <property type="term" value="F:protein dimerization activity"/>
    <property type="evidence" value="ECO:0007669"/>
    <property type="project" value="InterPro"/>
</dbReference>
<dbReference type="PROSITE" id="PS50888">
    <property type="entry name" value="BHLH"/>
    <property type="match status" value="1"/>
</dbReference>
<dbReference type="STRING" id="135651.G0NHZ9"/>
<dbReference type="PANTHER" id="PTHR23349:SF109">
    <property type="entry name" value="HELIX-LOOP-HELIX PROTEIN 10"/>
    <property type="match status" value="1"/>
</dbReference>
<reference evidence="4" key="1">
    <citation type="submission" date="2011-07" db="EMBL/GenBank/DDBJ databases">
        <authorList>
            <consortium name="Caenorhabditis brenneri Sequencing and Analysis Consortium"/>
            <person name="Wilson R.K."/>
        </authorList>
    </citation>
    <scope>NUCLEOTIDE SEQUENCE [LARGE SCALE GENOMIC DNA]</scope>
    <source>
        <strain evidence="4">PB2801</strain>
    </source>
</reference>
<organism evidence="4">
    <name type="scientific">Caenorhabditis brenneri</name>
    <name type="common">Nematode worm</name>
    <dbReference type="NCBI Taxonomy" id="135651"/>
    <lineage>
        <taxon>Eukaryota</taxon>
        <taxon>Metazoa</taxon>
        <taxon>Ecdysozoa</taxon>
        <taxon>Nematoda</taxon>
        <taxon>Chromadorea</taxon>
        <taxon>Rhabditida</taxon>
        <taxon>Rhabditina</taxon>
        <taxon>Rhabditomorpha</taxon>
        <taxon>Rhabditoidea</taxon>
        <taxon>Rhabditidae</taxon>
        <taxon>Peloderinae</taxon>
        <taxon>Caenorhabditis</taxon>
    </lineage>
</organism>
<dbReference type="GO" id="GO:0000981">
    <property type="term" value="F:DNA-binding transcription factor activity, RNA polymerase II-specific"/>
    <property type="evidence" value="ECO:0007669"/>
    <property type="project" value="TreeGrafter"/>
</dbReference>
<keyword evidence="4" id="KW-1185">Reference proteome</keyword>
<dbReference type="Pfam" id="PF00010">
    <property type="entry name" value="HLH"/>
    <property type="match status" value="1"/>
</dbReference>
<evidence type="ECO:0000313" key="3">
    <source>
        <dbReference type="EMBL" id="EGT31651.1"/>
    </source>
</evidence>
<dbReference type="SMART" id="SM00353">
    <property type="entry name" value="HLH"/>
    <property type="match status" value="1"/>
</dbReference>
<evidence type="ECO:0000256" key="1">
    <source>
        <dbReference type="SAM" id="MobiDB-lite"/>
    </source>
</evidence>
<dbReference type="InterPro" id="IPR050283">
    <property type="entry name" value="E-box_TF_Regulators"/>
</dbReference>
<dbReference type="eggNOG" id="KOG4029">
    <property type="taxonomic scope" value="Eukaryota"/>
</dbReference>
<dbReference type="GO" id="GO:0000977">
    <property type="term" value="F:RNA polymerase II transcription regulatory region sequence-specific DNA binding"/>
    <property type="evidence" value="ECO:0007669"/>
    <property type="project" value="TreeGrafter"/>
</dbReference>
<dbReference type="Gene3D" id="4.10.280.10">
    <property type="entry name" value="Helix-loop-helix DNA-binding domain"/>
    <property type="match status" value="1"/>
</dbReference>
<sequence length="180" mass="20103">MDLATGDPILKITAYLQQQQLAQFLETYGKIIGQNIPPFFLQTLMNLQFSNSLAVLKESPRNGSKKSSEGNGSMPSPTKRQTKTGKVDKRMIAKPVRRSEEENANKRIRTKKLSTAFDELKNCLPFEEGIRASQVSILKAATEYIGFLGAVLAGDTEEEVNYQERLLQDMESAKTSRLNS</sequence>
<dbReference type="InParanoid" id="G0NHZ9"/>
<dbReference type="EMBL" id="GL379887">
    <property type="protein sequence ID" value="EGT31651.1"/>
    <property type="molecule type" value="Genomic_DNA"/>
</dbReference>
<accession>G0NHZ9</accession>
<name>G0NHZ9_CAEBE</name>
<proteinExistence type="predicted"/>
<protein>
    <recommendedName>
        <fullName evidence="2">BHLH domain-containing protein</fullName>
    </recommendedName>
</protein>
<dbReference type="HOGENOM" id="CLU_089752_0_0_1"/>
<gene>
    <name evidence="3" type="ORF">CAEBREN_19888</name>
</gene>
<dbReference type="InterPro" id="IPR011598">
    <property type="entry name" value="bHLH_dom"/>
</dbReference>
<dbReference type="OrthoDB" id="6106870at2759"/>
<dbReference type="AlphaFoldDB" id="G0NHZ9"/>
<feature type="domain" description="BHLH" evidence="2">
    <location>
        <begin position="97"/>
        <end position="148"/>
    </location>
</feature>
<feature type="compositionally biased region" description="Basic and acidic residues" evidence="1">
    <location>
        <begin position="85"/>
        <end position="105"/>
    </location>
</feature>
<dbReference type="PANTHER" id="PTHR23349">
    <property type="entry name" value="BASIC HELIX-LOOP-HELIX TRANSCRIPTION FACTOR, TWIST"/>
    <property type="match status" value="1"/>
</dbReference>
<dbReference type="Proteomes" id="UP000008068">
    <property type="component" value="Unassembled WGS sequence"/>
</dbReference>
<evidence type="ECO:0000313" key="4">
    <source>
        <dbReference type="Proteomes" id="UP000008068"/>
    </source>
</evidence>
<dbReference type="SUPFAM" id="SSF47459">
    <property type="entry name" value="HLH, helix-loop-helix DNA-binding domain"/>
    <property type="match status" value="1"/>
</dbReference>
<evidence type="ECO:0000259" key="2">
    <source>
        <dbReference type="PROSITE" id="PS50888"/>
    </source>
</evidence>